<dbReference type="AlphaFoldDB" id="A0A5C6S363"/>
<dbReference type="InterPro" id="IPR020084">
    <property type="entry name" value="NUDIX_hydrolase_CS"/>
</dbReference>
<dbReference type="PRINTS" id="PR00502">
    <property type="entry name" value="NUDIXFAMILY"/>
</dbReference>
<reference evidence="6 7" key="1">
    <citation type="submission" date="2019-08" db="EMBL/GenBank/DDBJ databases">
        <authorList>
            <person name="Ye J."/>
        </authorList>
    </citation>
    <scope>NUCLEOTIDE SEQUENCE [LARGE SCALE GENOMIC DNA]</scope>
    <source>
        <strain evidence="6 7">TK008</strain>
    </source>
</reference>
<dbReference type="InterPro" id="IPR022927">
    <property type="entry name" value="RppH"/>
</dbReference>
<dbReference type="InterPro" id="IPR000086">
    <property type="entry name" value="NUDIX_hydrolase_dom"/>
</dbReference>
<dbReference type="GO" id="GO:0006753">
    <property type="term" value="P:nucleoside phosphate metabolic process"/>
    <property type="evidence" value="ECO:0007669"/>
    <property type="project" value="TreeGrafter"/>
</dbReference>
<dbReference type="PANTHER" id="PTHR11839">
    <property type="entry name" value="UDP/ADP-SUGAR PYROPHOSPHATASE"/>
    <property type="match status" value="1"/>
</dbReference>
<dbReference type="PROSITE" id="PS51462">
    <property type="entry name" value="NUDIX"/>
    <property type="match status" value="1"/>
</dbReference>
<gene>
    <name evidence="4" type="primary">rppH</name>
    <name evidence="4" type="synonym">nudH</name>
    <name evidence="6" type="ORF">FQV27_13755</name>
</gene>
<accession>A0A5C6S363</accession>
<dbReference type="InterPro" id="IPR020476">
    <property type="entry name" value="Nudix_hydrolase"/>
</dbReference>
<evidence type="ECO:0000256" key="1">
    <source>
        <dbReference type="ARBA" id="ARBA00001936"/>
    </source>
</evidence>
<evidence type="ECO:0000313" key="7">
    <source>
        <dbReference type="Proteomes" id="UP000321562"/>
    </source>
</evidence>
<comment type="cofactor">
    <cofactor evidence="2">
        <name>Mg(2+)</name>
        <dbReference type="ChEBI" id="CHEBI:18420"/>
    </cofactor>
</comment>
<sequence>MTEADGGARLGPAGLPYRPCAGVVLVNDDGLVFAGLRIDTTAEAWQMPQGGIDKGETPVEAAIRELGEETGLPPESVEIEAEAEDWVYYDLPPELVGKIWKGKYGGQRQKWVLMRLTGDDAQINIATEHPEFHKWTWMRADDLVKTIVPFKRAVYEQVFAAFRDRLA</sequence>
<dbReference type="NCBIfam" id="NF001936">
    <property type="entry name" value="PRK00714.1-3"/>
    <property type="match status" value="1"/>
</dbReference>
<organism evidence="6 7">
    <name type="scientific">Paracoccus aurantiacus</name>
    <dbReference type="NCBI Taxonomy" id="2599412"/>
    <lineage>
        <taxon>Bacteria</taxon>
        <taxon>Pseudomonadati</taxon>
        <taxon>Pseudomonadota</taxon>
        <taxon>Alphaproteobacteria</taxon>
        <taxon>Rhodobacterales</taxon>
        <taxon>Paracoccaceae</taxon>
        <taxon>Paracoccus</taxon>
    </lineage>
</organism>
<comment type="similarity">
    <text evidence="4">Belongs to the Nudix hydrolase family. RppH subfamily.</text>
</comment>
<proteinExistence type="inferred from homology"/>
<protein>
    <recommendedName>
        <fullName evidence="4">RNA pyrophosphohydrolase</fullName>
        <ecNumber evidence="4">3.6.1.-</ecNumber>
    </recommendedName>
    <alternativeName>
        <fullName evidence="4">(Di)nucleoside polyphosphate hydrolase</fullName>
    </alternativeName>
</protein>
<comment type="cofactor">
    <cofactor evidence="4">
        <name>a divalent metal cation</name>
        <dbReference type="ChEBI" id="CHEBI:60240"/>
    </cofactor>
</comment>
<dbReference type="RefSeq" id="WP_147099503.1">
    <property type="nucleotide sequence ID" value="NZ_JBHUFH010000003.1"/>
</dbReference>
<name>A0A5C6S363_9RHOB</name>
<dbReference type="Pfam" id="PF00293">
    <property type="entry name" value="NUDIX"/>
    <property type="match status" value="1"/>
</dbReference>
<dbReference type="NCBIfam" id="NF001938">
    <property type="entry name" value="PRK00714.1-5"/>
    <property type="match status" value="1"/>
</dbReference>
<evidence type="ECO:0000313" key="6">
    <source>
        <dbReference type="EMBL" id="TXB68240.1"/>
    </source>
</evidence>
<keyword evidence="7" id="KW-1185">Reference proteome</keyword>
<dbReference type="Gene3D" id="3.90.79.10">
    <property type="entry name" value="Nucleoside Triphosphate Pyrophosphohydrolase"/>
    <property type="match status" value="1"/>
</dbReference>
<dbReference type="PANTHER" id="PTHR11839:SF22">
    <property type="entry name" value="NUDIX HYDROLASE 26, CHLOROPLASTIC"/>
    <property type="match status" value="1"/>
</dbReference>
<comment type="caution">
    <text evidence="6">The sequence shown here is derived from an EMBL/GenBank/DDBJ whole genome shotgun (WGS) entry which is preliminary data.</text>
</comment>
<dbReference type="HAMAP" id="MF_00298">
    <property type="entry name" value="Nudix_RppH"/>
    <property type="match status" value="1"/>
</dbReference>
<dbReference type="Proteomes" id="UP000321562">
    <property type="component" value="Unassembled WGS sequence"/>
</dbReference>
<dbReference type="EMBL" id="VOPL01000005">
    <property type="protein sequence ID" value="TXB68240.1"/>
    <property type="molecule type" value="Genomic_DNA"/>
</dbReference>
<dbReference type="InterPro" id="IPR015797">
    <property type="entry name" value="NUDIX_hydrolase-like_dom_sf"/>
</dbReference>
<dbReference type="GO" id="GO:0034432">
    <property type="term" value="F:bis(5'-adenosyl)-pentaphosphatase activity"/>
    <property type="evidence" value="ECO:0007669"/>
    <property type="project" value="TreeGrafter"/>
</dbReference>
<evidence type="ECO:0000256" key="3">
    <source>
        <dbReference type="ARBA" id="ARBA00022801"/>
    </source>
</evidence>
<dbReference type="EC" id="3.6.1.-" evidence="4"/>
<evidence type="ECO:0000256" key="2">
    <source>
        <dbReference type="ARBA" id="ARBA00001946"/>
    </source>
</evidence>
<feature type="short sequence motif" description="Nudix box" evidence="4">
    <location>
        <begin position="50"/>
        <end position="71"/>
    </location>
</feature>
<evidence type="ECO:0000259" key="5">
    <source>
        <dbReference type="PROSITE" id="PS51462"/>
    </source>
</evidence>
<dbReference type="GO" id="GO:0019693">
    <property type="term" value="P:ribose phosphate metabolic process"/>
    <property type="evidence" value="ECO:0007669"/>
    <property type="project" value="TreeGrafter"/>
</dbReference>
<dbReference type="CDD" id="cd03671">
    <property type="entry name" value="NUDIX_Ap4A_hydrolase_plant_like"/>
    <property type="match status" value="1"/>
</dbReference>
<comment type="function">
    <text evidence="4">Accelerates the degradation of transcripts by removing pyrophosphate from the 5'-end of triphosphorylated RNA, leading to a more labile monophosphorylated state that can stimulate subsequent ribonuclease cleavage.</text>
</comment>
<dbReference type="GO" id="GO:0008893">
    <property type="term" value="F:guanosine-3',5'-bis(diphosphate) 3'-diphosphatase activity"/>
    <property type="evidence" value="ECO:0007669"/>
    <property type="project" value="TreeGrafter"/>
</dbReference>
<comment type="cofactor">
    <cofactor evidence="1">
        <name>Mn(2+)</name>
        <dbReference type="ChEBI" id="CHEBI:29035"/>
    </cofactor>
</comment>
<keyword evidence="3 4" id="KW-0378">Hydrolase</keyword>
<dbReference type="OrthoDB" id="9816040at2"/>
<evidence type="ECO:0000256" key="4">
    <source>
        <dbReference type="HAMAP-Rule" id="MF_00298"/>
    </source>
</evidence>
<dbReference type="PROSITE" id="PS00893">
    <property type="entry name" value="NUDIX_BOX"/>
    <property type="match status" value="1"/>
</dbReference>
<dbReference type="SUPFAM" id="SSF55811">
    <property type="entry name" value="Nudix"/>
    <property type="match status" value="1"/>
</dbReference>
<feature type="domain" description="Nudix hydrolase" evidence="5">
    <location>
        <begin position="16"/>
        <end position="160"/>
    </location>
</feature>